<accession>A0AAV6TW71</accession>
<feature type="compositionally biased region" description="Polar residues" evidence="1">
    <location>
        <begin position="13"/>
        <end position="24"/>
    </location>
</feature>
<evidence type="ECO:0000256" key="1">
    <source>
        <dbReference type="SAM" id="MobiDB-lite"/>
    </source>
</evidence>
<dbReference type="EMBL" id="JAFNEN010000960">
    <property type="protein sequence ID" value="KAG8175704.1"/>
    <property type="molecule type" value="Genomic_DNA"/>
</dbReference>
<gene>
    <name evidence="2" type="ORF">JTE90_002863</name>
</gene>
<reference evidence="2 3" key="1">
    <citation type="journal article" date="2022" name="Nat. Ecol. Evol.">
        <title>A masculinizing supergene underlies an exaggerated male reproductive morph in a spider.</title>
        <authorList>
            <person name="Hendrickx F."/>
            <person name="De Corte Z."/>
            <person name="Sonet G."/>
            <person name="Van Belleghem S.M."/>
            <person name="Kostlbacher S."/>
            <person name="Vangestel C."/>
        </authorList>
    </citation>
    <scope>NUCLEOTIDE SEQUENCE [LARGE SCALE GENOMIC DNA]</scope>
    <source>
        <strain evidence="2">W744_W776</strain>
    </source>
</reference>
<evidence type="ECO:0000313" key="3">
    <source>
        <dbReference type="Proteomes" id="UP000827092"/>
    </source>
</evidence>
<organism evidence="2 3">
    <name type="scientific">Oedothorax gibbosus</name>
    <dbReference type="NCBI Taxonomy" id="931172"/>
    <lineage>
        <taxon>Eukaryota</taxon>
        <taxon>Metazoa</taxon>
        <taxon>Ecdysozoa</taxon>
        <taxon>Arthropoda</taxon>
        <taxon>Chelicerata</taxon>
        <taxon>Arachnida</taxon>
        <taxon>Araneae</taxon>
        <taxon>Araneomorphae</taxon>
        <taxon>Entelegynae</taxon>
        <taxon>Araneoidea</taxon>
        <taxon>Linyphiidae</taxon>
        <taxon>Erigoninae</taxon>
        <taxon>Oedothorax</taxon>
    </lineage>
</organism>
<protein>
    <submittedName>
        <fullName evidence="2">Uncharacterized protein</fullName>
    </submittedName>
</protein>
<keyword evidence="3" id="KW-1185">Reference proteome</keyword>
<feature type="region of interest" description="Disordered" evidence="1">
    <location>
        <begin position="1"/>
        <end position="46"/>
    </location>
</feature>
<evidence type="ECO:0000313" key="2">
    <source>
        <dbReference type="EMBL" id="KAG8175704.1"/>
    </source>
</evidence>
<comment type="caution">
    <text evidence="2">The sequence shown here is derived from an EMBL/GenBank/DDBJ whole genome shotgun (WGS) entry which is preliminary data.</text>
</comment>
<proteinExistence type="predicted"/>
<feature type="compositionally biased region" description="Basic and acidic residues" evidence="1">
    <location>
        <begin position="1"/>
        <end position="11"/>
    </location>
</feature>
<sequence>MEEKKSGDKTISRHLSMTTSNQATRVRRTTFRCYSGGGEGGMEETRRRLRFLSHEDRRGSIGSEMADNQPYGVEGHLMSLLYKFDVV</sequence>
<dbReference type="Proteomes" id="UP000827092">
    <property type="component" value="Unassembled WGS sequence"/>
</dbReference>
<name>A0AAV6TW71_9ARAC</name>
<dbReference type="AlphaFoldDB" id="A0AAV6TW71"/>